<dbReference type="Pfam" id="PF12844">
    <property type="entry name" value="HTH_19"/>
    <property type="match status" value="1"/>
</dbReference>
<dbReference type="RefSeq" id="WP_314001913.1">
    <property type="nucleotide sequence ID" value="NZ_JASJOT010000026.1"/>
</dbReference>
<dbReference type="PROSITE" id="PS50943">
    <property type="entry name" value="HTH_CROC1"/>
    <property type="match status" value="1"/>
</dbReference>
<accession>A0ABT7CSX7</accession>
<dbReference type="SMART" id="SM00530">
    <property type="entry name" value="HTH_XRE"/>
    <property type="match status" value="1"/>
</dbReference>
<reference evidence="2 3" key="1">
    <citation type="submission" date="2023-05" db="EMBL/GenBank/DDBJ databases">
        <authorList>
            <person name="Zhang X."/>
        </authorList>
    </citation>
    <scope>NUCLEOTIDE SEQUENCE [LARGE SCALE GENOMIC DNA]</scope>
    <source>
        <strain evidence="2 3">DM2B3-1</strain>
    </source>
</reference>
<organism evidence="2 3">
    <name type="scientific">Xanthocytophaga flava</name>
    <dbReference type="NCBI Taxonomy" id="3048013"/>
    <lineage>
        <taxon>Bacteria</taxon>
        <taxon>Pseudomonadati</taxon>
        <taxon>Bacteroidota</taxon>
        <taxon>Cytophagia</taxon>
        <taxon>Cytophagales</taxon>
        <taxon>Rhodocytophagaceae</taxon>
        <taxon>Xanthocytophaga</taxon>
    </lineage>
</organism>
<dbReference type="Proteomes" id="UP001228581">
    <property type="component" value="Unassembled WGS sequence"/>
</dbReference>
<dbReference type="Gene3D" id="1.10.260.40">
    <property type="entry name" value="lambda repressor-like DNA-binding domains"/>
    <property type="match status" value="1"/>
</dbReference>
<feature type="domain" description="HTH cro/C1-type" evidence="1">
    <location>
        <begin position="28"/>
        <end position="83"/>
    </location>
</feature>
<dbReference type="EMBL" id="JASJOT010000026">
    <property type="protein sequence ID" value="MDJ1496827.1"/>
    <property type="molecule type" value="Genomic_DNA"/>
</dbReference>
<keyword evidence="3" id="KW-1185">Reference proteome</keyword>
<dbReference type="InterPro" id="IPR010982">
    <property type="entry name" value="Lambda_DNA-bd_dom_sf"/>
</dbReference>
<evidence type="ECO:0000313" key="3">
    <source>
        <dbReference type="Proteomes" id="UP001228581"/>
    </source>
</evidence>
<protein>
    <submittedName>
        <fullName evidence="2">Helix-turn-helix transcriptional regulator</fullName>
    </submittedName>
</protein>
<gene>
    <name evidence="2" type="ORF">QNI19_28085</name>
</gene>
<name>A0ABT7CSX7_9BACT</name>
<comment type="caution">
    <text evidence="2">The sequence shown here is derived from an EMBL/GenBank/DDBJ whole genome shotgun (WGS) entry which is preliminary data.</text>
</comment>
<dbReference type="SUPFAM" id="SSF47413">
    <property type="entry name" value="lambda repressor-like DNA-binding domains"/>
    <property type="match status" value="1"/>
</dbReference>
<dbReference type="InterPro" id="IPR001387">
    <property type="entry name" value="Cro/C1-type_HTH"/>
</dbReference>
<evidence type="ECO:0000313" key="2">
    <source>
        <dbReference type="EMBL" id="MDJ1496827.1"/>
    </source>
</evidence>
<proteinExistence type="predicted"/>
<sequence length="97" mass="11137">MRRQEDKINTITTLNPYTMNLQQIGERIRYVRTEITGLSQREFVQRMGLGQSNISALEKGQSLPSCFFLYSLHITYNVNLNWLMTGGGEAKDTPITH</sequence>
<dbReference type="CDD" id="cd00093">
    <property type="entry name" value="HTH_XRE"/>
    <property type="match status" value="1"/>
</dbReference>
<evidence type="ECO:0000259" key="1">
    <source>
        <dbReference type="PROSITE" id="PS50943"/>
    </source>
</evidence>